<gene>
    <name evidence="2" type="ORF">PAXRUDRAFT_156176</name>
</gene>
<accession>A0A0D0CFD9</accession>
<evidence type="ECO:0000313" key="3">
    <source>
        <dbReference type="Proteomes" id="UP000054538"/>
    </source>
</evidence>
<evidence type="ECO:0000313" key="2">
    <source>
        <dbReference type="EMBL" id="KIK81412.1"/>
    </source>
</evidence>
<sequence length="110" mass="11938">MEATISSYKQKASELGEDLPAPGPAPPQPQLFNPPADSDSKSDDEPSIVDEKMVKGMIDDDIDLSSFFSHDVLDNAAKSCSQVLPTLKMNMLPAKTSSKAVPNTLDWESW</sequence>
<dbReference type="HOGENOM" id="CLU_2171864_0_0_1"/>
<dbReference type="EMBL" id="KN825804">
    <property type="protein sequence ID" value="KIK81412.1"/>
    <property type="molecule type" value="Genomic_DNA"/>
</dbReference>
<protein>
    <submittedName>
        <fullName evidence="2">Uncharacterized protein</fullName>
    </submittedName>
</protein>
<reference evidence="2 3" key="1">
    <citation type="submission" date="2014-04" db="EMBL/GenBank/DDBJ databases">
        <authorList>
            <consortium name="DOE Joint Genome Institute"/>
            <person name="Kuo A."/>
            <person name="Kohler A."/>
            <person name="Jargeat P."/>
            <person name="Nagy L.G."/>
            <person name="Floudas D."/>
            <person name="Copeland A."/>
            <person name="Barry K.W."/>
            <person name="Cichocki N."/>
            <person name="Veneault-Fourrey C."/>
            <person name="LaButti K."/>
            <person name="Lindquist E.A."/>
            <person name="Lipzen A."/>
            <person name="Lundell T."/>
            <person name="Morin E."/>
            <person name="Murat C."/>
            <person name="Sun H."/>
            <person name="Tunlid A."/>
            <person name="Henrissat B."/>
            <person name="Grigoriev I.V."/>
            <person name="Hibbett D.S."/>
            <person name="Martin F."/>
            <person name="Nordberg H.P."/>
            <person name="Cantor M.N."/>
            <person name="Hua S.X."/>
        </authorList>
    </citation>
    <scope>NUCLEOTIDE SEQUENCE [LARGE SCALE GENOMIC DNA]</scope>
    <source>
        <strain evidence="2 3">Ve08.2h10</strain>
    </source>
</reference>
<feature type="compositionally biased region" description="Basic and acidic residues" evidence="1">
    <location>
        <begin position="38"/>
        <end position="49"/>
    </location>
</feature>
<dbReference type="InParanoid" id="A0A0D0CFD9"/>
<feature type="region of interest" description="Disordered" evidence="1">
    <location>
        <begin position="1"/>
        <end position="49"/>
    </location>
</feature>
<dbReference type="Proteomes" id="UP000054538">
    <property type="component" value="Unassembled WGS sequence"/>
</dbReference>
<proteinExistence type="predicted"/>
<organism evidence="2 3">
    <name type="scientific">Paxillus rubicundulus Ve08.2h10</name>
    <dbReference type="NCBI Taxonomy" id="930991"/>
    <lineage>
        <taxon>Eukaryota</taxon>
        <taxon>Fungi</taxon>
        <taxon>Dikarya</taxon>
        <taxon>Basidiomycota</taxon>
        <taxon>Agaricomycotina</taxon>
        <taxon>Agaricomycetes</taxon>
        <taxon>Agaricomycetidae</taxon>
        <taxon>Boletales</taxon>
        <taxon>Paxilineae</taxon>
        <taxon>Paxillaceae</taxon>
        <taxon>Paxillus</taxon>
    </lineage>
</organism>
<name>A0A0D0CFD9_9AGAM</name>
<keyword evidence="3" id="KW-1185">Reference proteome</keyword>
<evidence type="ECO:0000256" key="1">
    <source>
        <dbReference type="SAM" id="MobiDB-lite"/>
    </source>
</evidence>
<feature type="compositionally biased region" description="Polar residues" evidence="1">
    <location>
        <begin position="1"/>
        <end position="10"/>
    </location>
</feature>
<dbReference type="AlphaFoldDB" id="A0A0D0CFD9"/>
<reference evidence="3" key="2">
    <citation type="submission" date="2015-01" db="EMBL/GenBank/DDBJ databases">
        <title>Evolutionary Origins and Diversification of the Mycorrhizal Mutualists.</title>
        <authorList>
            <consortium name="DOE Joint Genome Institute"/>
            <consortium name="Mycorrhizal Genomics Consortium"/>
            <person name="Kohler A."/>
            <person name="Kuo A."/>
            <person name="Nagy L.G."/>
            <person name="Floudas D."/>
            <person name="Copeland A."/>
            <person name="Barry K.W."/>
            <person name="Cichocki N."/>
            <person name="Veneault-Fourrey C."/>
            <person name="LaButti K."/>
            <person name="Lindquist E.A."/>
            <person name="Lipzen A."/>
            <person name="Lundell T."/>
            <person name="Morin E."/>
            <person name="Murat C."/>
            <person name="Riley R."/>
            <person name="Ohm R."/>
            <person name="Sun H."/>
            <person name="Tunlid A."/>
            <person name="Henrissat B."/>
            <person name="Grigoriev I.V."/>
            <person name="Hibbett D.S."/>
            <person name="Martin F."/>
        </authorList>
    </citation>
    <scope>NUCLEOTIDE SEQUENCE [LARGE SCALE GENOMIC DNA]</scope>
    <source>
        <strain evidence="3">Ve08.2h10</strain>
    </source>
</reference>